<dbReference type="EMBL" id="KZ150526">
    <property type="protein sequence ID" value="PZC70604.1"/>
    <property type="molecule type" value="Genomic_DNA"/>
</dbReference>
<organism evidence="1 2">
    <name type="scientific">Helicoverpa armigera</name>
    <name type="common">Cotton bollworm</name>
    <name type="synonym">Heliothis armigera</name>
    <dbReference type="NCBI Taxonomy" id="29058"/>
    <lineage>
        <taxon>Eukaryota</taxon>
        <taxon>Metazoa</taxon>
        <taxon>Ecdysozoa</taxon>
        <taxon>Arthropoda</taxon>
        <taxon>Hexapoda</taxon>
        <taxon>Insecta</taxon>
        <taxon>Pterygota</taxon>
        <taxon>Neoptera</taxon>
        <taxon>Endopterygota</taxon>
        <taxon>Lepidoptera</taxon>
        <taxon>Glossata</taxon>
        <taxon>Ditrysia</taxon>
        <taxon>Noctuoidea</taxon>
        <taxon>Noctuidae</taxon>
        <taxon>Heliothinae</taxon>
        <taxon>Helicoverpa</taxon>
    </lineage>
</organism>
<reference evidence="1 2" key="1">
    <citation type="journal article" date="2017" name="BMC Biol.">
        <title>Genomic innovations, transcriptional plasticity and gene loss underlying the evolution and divergence of two highly polyphagous and invasive Helicoverpa pest species.</title>
        <authorList>
            <person name="Pearce S.L."/>
            <person name="Clarke D.F."/>
            <person name="East P.D."/>
            <person name="Elfekih S."/>
            <person name="Gordon K.H."/>
            <person name="Jermiin L.S."/>
            <person name="McGaughran A."/>
            <person name="Oakeshott J.G."/>
            <person name="Papanikolaou A."/>
            <person name="Perera O.P."/>
            <person name="Rane R.V."/>
            <person name="Richards S."/>
            <person name="Tay W.T."/>
            <person name="Walsh T.K."/>
            <person name="Anderson A."/>
            <person name="Anderson C.J."/>
            <person name="Asgari S."/>
            <person name="Board P.G."/>
            <person name="Bretschneider A."/>
            <person name="Campbell P.M."/>
            <person name="Chertemps T."/>
            <person name="Christeller J.T."/>
            <person name="Coppin C.W."/>
            <person name="Downes S.J."/>
            <person name="Duan G."/>
            <person name="Farnsworth C.A."/>
            <person name="Good R.T."/>
            <person name="Han L.B."/>
            <person name="Han Y.C."/>
            <person name="Hatje K."/>
            <person name="Horne I."/>
            <person name="Huang Y.P."/>
            <person name="Hughes D.S."/>
            <person name="Jacquin-Joly E."/>
            <person name="James W."/>
            <person name="Jhangiani S."/>
            <person name="Kollmar M."/>
            <person name="Kuwar S.S."/>
            <person name="Li S."/>
            <person name="Liu N.Y."/>
            <person name="Maibeche M.T."/>
            <person name="Miller J.R."/>
            <person name="Montagne N."/>
            <person name="Perry T."/>
            <person name="Qu J."/>
            <person name="Song S.V."/>
            <person name="Sutton G.G."/>
            <person name="Vogel H."/>
            <person name="Walenz B.P."/>
            <person name="Xu W."/>
            <person name="Zhang H.J."/>
            <person name="Zou Z."/>
            <person name="Batterham P."/>
            <person name="Edwards O.R."/>
            <person name="Feyereisen R."/>
            <person name="Gibbs R.A."/>
            <person name="Heckel D.G."/>
            <person name="McGrath A."/>
            <person name="Robin C."/>
            <person name="Scherer S.E."/>
            <person name="Worley K.C."/>
            <person name="Wu Y.D."/>
        </authorList>
    </citation>
    <scope>NUCLEOTIDE SEQUENCE [LARGE SCALE GENOMIC DNA]</scope>
    <source>
        <strain evidence="1">Harm_GR_Male_#8</strain>
        <tissue evidence="1">Whole organism</tissue>
    </source>
</reference>
<dbReference type="AlphaFoldDB" id="A0A2W1B8V3"/>
<evidence type="ECO:0000313" key="1">
    <source>
        <dbReference type="EMBL" id="PZC70604.1"/>
    </source>
</evidence>
<protein>
    <submittedName>
        <fullName evidence="1">Uncharacterized protein</fullName>
    </submittedName>
</protein>
<sequence length="96" mass="10966">MGRQAWPEITTALNSDASGCTKTSEQWCKLRLTVSSCLRVSLLRRRLLRRSPPSQRHSEMVSVTKRFLAIEERRANAELQITQAISRQVDGQQARI</sequence>
<dbReference type="Proteomes" id="UP000249218">
    <property type="component" value="Unassembled WGS sequence"/>
</dbReference>
<evidence type="ECO:0000313" key="2">
    <source>
        <dbReference type="Proteomes" id="UP000249218"/>
    </source>
</evidence>
<keyword evidence="2" id="KW-1185">Reference proteome</keyword>
<accession>A0A2W1B8V3</accession>
<name>A0A2W1B8V3_HELAM</name>
<proteinExistence type="predicted"/>
<gene>
    <name evidence="1" type="primary">HaOG215459</name>
    <name evidence="1" type="ORF">B5X24_HaOG215459</name>
</gene>